<evidence type="ECO:0000313" key="2">
    <source>
        <dbReference type="Proteomes" id="UP001055072"/>
    </source>
</evidence>
<organism evidence="1 2">
    <name type="scientific">Irpex rosettiformis</name>
    <dbReference type="NCBI Taxonomy" id="378272"/>
    <lineage>
        <taxon>Eukaryota</taxon>
        <taxon>Fungi</taxon>
        <taxon>Dikarya</taxon>
        <taxon>Basidiomycota</taxon>
        <taxon>Agaricomycotina</taxon>
        <taxon>Agaricomycetes</taxon>
        <taxon>Polyporales</taxon>
        <taxon>Irpicaceae</taxon>
        <taxon>Irpex</taxon>
    </lineage>
</organism>
<dbReference type="Proteomes" id="UP001055072">
    <property type="component" value="Unassembled WGS sequence"/>
</dbReference>
<proteinExistence type="predicted"/>
<gene>
    <name evidence="1" type="ORF">BDY19DRAFT_988128</name>
</gene>
<protein>
    <submittedName>
        <fullName evidence="1">Alpha/Beta hydrolase protein</fullName>
    </submittedName>
</protein>
<sequence length="1098" mass="117875">MLLNALVSLLGLSFGVYGQRAPASPVVDLGYAIYEGSFNQTTNTTSFLGVRFAAPPVGKLRFQAPQPPLNERSLRVQKADTISVGCVQAGSGNMISTPFRPGNGDNLPQKRQSTNPEDCLFLNVWTPGTLKPNAKLPVLVWIHGGGYVAGNVVGTTGVDLIREAGGGLVAVTLDYRLGVFGFLPGAQVKQKGALNAGLLDQQAVLQWVQRNIHLFGGNPDEVTIWGESAGAGSVLQHMIAHSGNTQPPLFKGAISSSLFVPSQYLFNDPVPEQIYSEFVQQTGCSNATDTFECLVNVDEGMLQNANIAINLSGFFGTFVVIPVIDGEFITGSPSKQIESGRLNGERLLAITNTFEGTIFVNPNFSAQMTVANYVTQLFPKFSQNNINMAAAQYINDTSLVTTNDKASAIMGESIFICPTYLLLQSFKGPAFKAEFAIPPGTHGSDVQYYFPNGNAPAFPNAQFDASFAGAITAFAKSGDPNVHPVPQVITPQWRQFKGGNTEMLFNRTEDFQPDIRAINTDSALLGRCAGHRLPLLQHMKMLLSAFLAALCLGSYTAVATDLKHAARSHSLYASRSEPTVDLGYATYKGVFNQTSNITSFLGVRYAAPPIGQLRFQAPAPPLDERPLGVQNADTLPTGCLQASVGQNSTSPFRPGNSTGDSTSISVHKRYTNPEDCLFLNVWVSGTPDPYSAKLPVLVYIHGGGYEFGDVTNTTGDDLVREAGGGLVAVTLDYRLGVFGFLAGEEVKQKGALNAGLLDQQAVLQWVQQNIHLFGGNPDEVTIWGESAGAGSVLQHLIAHDGNTQPPLFKGAITSSTFLPSQYKFDDRIPEQIYSEVVQMTGCANSSDTFECLVAVDQKTLQQANMVTSMLSFAGTFVSVPVIDGELIQRSPTQQISSGKLNGERLLSITNTFEGTIFVVPAFTANITVPDYVSQLFPNFTDTQSNSAAAQYTNVSTLATTNDKAIAIMGEAIFICPTYLLLQSFNGTVFKGEFAIPPGHHADDIAYYFPHGTPPPFSNPAFVASFAGAFTGFAKSGDPNVHPVPGVITPQWSEYNNSRTEMLFNRTEDSKPDIRAVTTDSALLERCAFWKTLAGPAAQ</sequence>
<name>A0ACB8UIW5_9APHY</name>
<keyword evidence="1" id="KW-0378">Hydrolase</keyword>
<comment type="caution">
    <text evidence="1">The sequence shown here is derived from an EMBL/GenBank/DDBJ whole genome shotgun (WGS) entry which is preliminary data.</text>
</comment>
<keyword evidence="2" id="KW-1185">Reference proteome</keyword>
<dbReference type="EMBL" id="MU274900">
    <property type="protein sequence ID" value="KAI0094266.1"/>
    <property type="molecule type" value="Genomic_DNA"/>
</dbReference>
<evidence type="ECO:0000313" key="1">
    <source>
        <dbReference type="EMBL" id="KAI0094266.1"/>
    </source>
</evidence>
<accession>A0ACB8UIW5</accession>
<reference evidence="1" key="1">
    <citation type="journal article" date="2021" name="Environ. Microbiol.">
        <title>Gene family expansions and transcriptome signatures uncover fungal adaptations to wood decay.</title>
        <authorList>
            <person name="Hage H."/>
            <person name="Miyauchi S."/>
            <person name="Viragh M."/>
            <person name="Drula E."/>
            <person name="Min B."/>
            <person name="Chaduli D."/>
            <person name="Navarro D."/>
            <person name="Favel A."/>
            <person name="Norest M."/>
            <person name="Lesage-Meessen L."/>
            <person name="Balint B."/>
            <person name="Merenyi Z."/>
            <person name="de Eugenio L."/>
            <person name="Morin E."/>
            <person name="Martinez A.T."/>
            <person name="Baldrian P."/>
            <person name="Stursova M."/>
            <person name="Martinez M.J."/>
            <person name="Novotny C."/>
            <person name="Magnuson J.K."/>
            <person name="Spatafora J.W."/>
            <person name="Maurice S."/>
            <person name="Pangilinan J."/>
            <person name="Andreopoulos W."/>
            <person name="LaButti K."/>
            <person name="Hundley H."/>
            <person name="Na H."/>
            <person name="Kuo A."/>
            <person name="Barry K."/>
            <person name="Lipzen A."/>
            <person name="Henrissat B."/>
            <person name="Riley R."/>
            <person name="Ahrendt S."/>
            <person name="Nagy L.G."/>
            <person name="Grigoriev I.V."/>
            <person name="Martin F."/>
            <person name="Rosso M.N."/>
        </authorList>
    </citation>
    <scope>NUCLEOTIDE SEQUENCE</scope>
    <source>
        <strain evidence="1">CBS 384.51</strain>
    </source>
</reference>